<dbReference type="SUPFAM" id="SSF52540">
    <property type="entry name" value="P-loop containing nucleoside triphosphate hydrolases"/>
    <property type="match status" value="1"/>
</dbReference>
<evidence type="ECO:0000313" key="2">
    <source>
        <dbReference type="EMBL" id="CAJ1370906.1"/>
    </source>
</evidence>
<comment type="caution">
    <text evidence="2">The sequence shown here is derived from an EMBL/GenBank/DDBJ whole genome shotgun (WGS) entry which is preliminary data.</text>
</comment>
<reference evidence="2" key="1">
    <citation type="submission" date="2023-08" db="EMBL/GenBank/DDBJ databases">
        <authorList>
            <person name="Chen Y."/>
            <person name="Shah S."/>
            <person name="Dougan E. K."/>
            <person name="Thang M."/>
            <person name="Chan C."/>
        </authorList>
    </citation>
    <scope>NUCLEOTIDE SEQUENCE</scope>
</reference>
<evidence type="ECO:0000313" key="3">
    <source>
        <dbReference type="Proteomes" id="UP001178507"/>
    </source>
</evidence>
<dbReference type="Proteomes" id="UP001178507">
    <property type="component" value="Unassembled WGS sequence"/>
</dbReference>
<dbReference type="Gene3D" id="3.40.50.300">
    <property type="entry name" value="P-loop containing nucleotide triphosphate hydrolases"/>
    <property type="match status" value="1"/>
</dbReference>
<feature type="region of interest" description="Disordered" evidence="1">
    <location>
        <begin position="1"/>
        <end position="46"/>
    </location>
</feature>
<keyword evidence="3" id="KW-1185">Reference proteome</keyword>
<gene>
    <name evidence="2" type="ORF">EVOR1521_LOCUS1366</name>
</gene>
<protein>
    <submittedName>
        <fullName evidence="2">Uncharacterized protein</fullName>
    </submittedName>
</protein>
<proteinExistence type="predicted"/>
<dbReference type="InterPro" id="IPR027417">
    <property type="entry name" value="P-loop_NTPase"/>
</dbReference>
<name>A0AA36MGW3_9DINO</name>
<organism evidence="2 3">
    <name type="scientific">Effrenium voratum</name>
    <dbReference type="NCBI Taxonomy" id="2562239"/>
    <lineage>
        <taxon>Eukaryota</taxon>
        <taxon>Sar</taxon>
        <taxon>Alveolata</taxon>
        <taxon>Dinophyceae</taxon>
        <taxon>Suessiales</taxon>
        <taxon>Symbiodiniaceae</taxon>
        <taxon>Effrenium</taxon>
    </lineage>
</organism>
<sequence length="123" mass="12919">MAKPGLKRPAKAKVKAKPKPTPGPKATKRPAKAEQGAKNPKAPSLRGVVSSLSKAIDLKSRSLKVLYLLRGAPGCGKSSVARLLLQKHLKAQGVSWNASSAGEPRTRPFAAPSFALRMTTSPS</sequence>
<feature type="compositionally biased region" description="Basic residues" evidence="1">
    <location>
        <begin position="1"/>
        <end position="18"/>
    </location>
</feature>
<accession>A0AA36MGW3</accession>
<evidence type="ECO:0000256" key="1">
    <source>
        <dbReference type="SAM" id="MobiDB-lite"/>
    </source>
</evidence>
<dbReference type="EMBL" id="CAUJNA010000043">
    <property type="protein sequence ID" value="CAJ1370906.1"/>
    <property type="molecule type" value="Genomic_DNA"/>
</dbReference>
<dbReference type="AlphaFoldDB" id="A0AA36MGW3"/>